<reference evidence="2" key="1">
    <citation type="journal article" date="2017" name="Biotechnol. Biofuels">
        <title>Evaluation of environmental bacterial communities as a factor affecting the growth of duckweed Lemna minor.</title>
        <authorList>
            <person name="Ishizawa H."/>
            <person name="Kuroda M."/>
            <person name="Morikawa M."/>
            <person name="Ike M."/>
        </authorList>
    </citation>
    <scope>NUCLEOTIDE SEQUENCE [LARGE SCALE GENOMIC DNA]</scope>
    <source>
        <strain evidence="2">H3</strain>
    </source>
</reference>
<dbReference type="InterPro" id="IPR011051">
    <property type="entry name" value="RmlC_Cupin_sf"/>
</dbReference>
<reference evidence="2" key="3">
    <citation type="journal article" date="2017" name="Plant Physiol. Biochem.">
        <title>Differential oxidative and antioxidative response of duckweed Lemna minor toward plant growth promoting/inhibiting bacteria.</title>
        <authorList>
            <person name="Ishizawa H."/>
            <person name="Kuroda M."/>
            <person name="Morikawa M."/>
            <person name="Ike M."/>
        </authorList>
    </citation>
    <scope>NUCLEOTIDE SEQUENCE [LARGE SCALE GENOMIC DNA]</scope>
    <source>
        <strain evidence="2">H3</strain>
    </source>
</reference>
<proteinExistence type="predicted"/>
<dbReference type="InterPro" id="IPR010282">
    <property type="entry name" value="Uncharacterised_HutD/Ves"/>
</dbReference>
<organism evidence="1 2">
    <name type="scientific">Aquitalea magnusonii</name>
    <dbReference type="NCBI Taxonomy" id="332411"/>
    <lineage>
        <taxon>Bacteria</taxon>
        <taxon>Pseudomonadati</taxon>
        <taxon>Pseudomonadota</taxon>
        <taxon>Betaproteobacteria</taxon>
        <taxon>Neisseriales</taxon>
        <taxon>Chromobacteriaceae</taxon>
        <taxon>Aquitalea</taxon>
    </lineage>
</organism>
<gene>
    <name evidence="1" type="ORF">DLM_2492</name>
</gene>
<dbReference type="Gene3D" id="2.60.120.10">
    <property type="entry name" value="Jelly Rolls"/>
    <property type="match status" value="1"/>
</dbReference>
<dbReference type="InterPro" id="IPR014710">
    <property type="entry name" value="RmlC-like_jellyroll"/>
</dbReference>
<dbReference type="PANTHER" id="PTHR37943">
    <property type="entry name" value="PROTEIN VES"/>
    <property type="match status" value="1"/>
</dbReference>
<sequence length="196" mass="21670">MHTLSARNYLTTPWKNGGGTTRQILISPPDATLDNFDYRISMASVASDGPFSQFAGVDRQLLLLDGQGLLLQRGDGSHSLLDRDSQPLAFAGEEPIHSQLQDGAVTDFNIMTRRERFRQQVESFQLCGQHQLQSRDDVLLVVLAAGNALTIQREDGRRCTLQTQDALLLETGTNLTICSTEQARIIVVRLNRHGPA</sequence>
<dbReference type="RefSeq" id="WP_089086056.1">
    <property type="nucleotide sequence ID" value="NZ_AP018823.1"/>
</dbReference>
<evidence type="ECO:0000313" key="1">
    <source>
        <dbReference type="EMBL" id="BBF86099.1"/>
    </source>
</evidence>
<reference evidence="1 2" key="2">
    <citation type="journal article" date="2017" name="Genome Announc.">
        <title>Draft genome sequence of Aquitalea magnusonii strain H3, a plant growth-promoting bacterium of duckweed Lemna minor.</title>
        <authorList>
            <person name="Ishizawa H."/>
            <person name="Kuroda M."/>
            <person name="Ike M."/>
        </authorList>
    </citation>
    <scope>NUCLEOTIDE SEQUENCE [LARGE SCALE GENOMIC DNA]</scope>
    <source>
        <strain evidence="1 2">H3</strain>
    </source>
</reference>
<dbReference type="EMBL" id="AP018823">
    <property type="protein sequence ID" value="BBF86099.1"/>
    <property type="molecule type" value="Genomic_DNA"/>
</dbReference>
<keyword evidence="2" id="KW-1185">Reference proteome</keyword>
<dbReference type="CDD" id="cd20293">
    <property type="entry name" value="cupin_HutD_N"/>
    <property type="match status" value="1"/>
</dbReference>
<dbReference type="KEGG" id="amah:DLM_2492"/>
<dbReference type="PANTHER" id="PTHR37943:SF1">
    <property type="entry name" value="PROTEIN VES"/>
    <property type="match status" value="1"/>
</dbReference>
<evidence type="ECO:0000313" key="2">
    <source>
        <dbReference type="Proteomes" id="UP000198290"/>
    </source>
</evidence>
<protein>
    <recommendedName>
        <fullName evidence="3">HutD family protein</fullName>
    </recommendedName>
</protein>
<accession>A0A3G9GHJ3</accession>
<evidence type="ECO:0008006" key="3">
    <source>
        <dbReference type="Google" id="ProtNLM"/>
    </source>
</evidence>
<name>A0A3G9GHJ3_9NEIS</name>
<dbReference type="OrthoDB" id="9800082at2"/>
<dbReference type="Pfam" id="PF05962">
    <property type="entry name" value="HutD"/>
    <property type="match status" value="1"/>
</dbReference>
<dbReference type="Proteomes" id="UP000198290">
    <property type="component" value="Chromosome"/>
</dbReference>
<dbReference type="SUPFAM" id="SSF51182">
    <property type="entry name" value="RmlC-like cupins"/>
    <property type="match status" value="1"/>
</dbReference>
<dbReference type="AlphaFoldDB" id="A0A3G9GHJ3"/>